<keyword evidence="2" id="KW-1185">Reference proteome</keyword>
<accession>A0A7G5IMF1</accession>
<name>A0A7G5IMF1_9SPHN</name>
<evidence type="ECO:0000313" key="1">
    <source>
        <dbReference type="EMBL" id="QMW24543.1"/>
    </source>
</evidence>
<protein>
    <submittedName>
        <fullName evidence="1">Hydratase</fullName>
    </submittedName>
</protein>
<proteinExistence type="predicted"/>
<evidence type="ECO:0000313" key="2">
    <source>
        <dbReference type="Proteomes" id="UP000515292"/>
    </source>
</evidence>
<gene>
    <name evidence="1" type="ORF">H3309_05730</name>
</gene>
<dbReference type="Proteomes" id="UP000515292">
    <property type="component" value="Chromosome"/>
</dbReference>
<sequence length="310" mass="34270">MHPGGPRFDGAVVPGGYAWWYVDALSADGAHGLTLIAFIGSVFSPYYAWAGRRAPENHVAINIALSSPRASRWAMTERRAAALERSPAHLAIGPSHLHWTGDHLTIALDEICAPLPQRIRGTIRVYPHALVTQSFALDAEGRHVWQPVATAARIEVELTSPALRWHGTAYFDSNFGATPLEDGFTHWDWSRAHLAHDTVVFYEGQRRDGSDFALALAFDAAGAARAVEAPPLAPLPRSAWRIPRTTRADAGQFATVNRTWTDSPFYARTQLTTHLFGEPVSAIHESLSLTRFRSPLVRAMLPFRMPRTLR</sequence>
<dbReference type="CDD" id="cd21471">
    <property type="entry name" value="CrtC-like"/>
    <property type="match status" value="1"/>
</dbReference>
<dbReference type="EMBL" id="CP059851">
    <property type="protein sequence ID" value="QMW24543.1"/>
    <property type="molecule type" value="Genomic_DNA"/>
</dbReference>
<dbReference type="KEGG" id="sand:H3309_05730"/>
<reference evidence="1 2" key="1">
    <citation type="submission" date="2020-07" db="EMBL/GenBank/DDBJ databases">
        <title>Complete genome sequence for Sandaracinobacter sp. M6.</title>
        <authorList>
            <person name="Tang Y."/>
            <person name="Liu Q."/>
            <person name="Guo Z."/>
            <person name="Lei P."/>
            <person name="Huang B."/>
        </authorList>
    </citation>
    <scope>NUCLEOTIDE SEQUENCE [LARGE SCALE GENOMIC DNA]</scope>
    <source>
        <strain evidence="1 2">M6</strain>
    </source>
</reference>
<dbReference type="SUPFAM" id="SSF159245">
    <property type="entry name" value="AttH-like"/>
    <property type="match status" value="1"/>
</dbReference>
<organism evidence="1 2">
    <name type="scientific">Sandaracinobacteroides saxicola</name>
    <dbReference type="NCBI Taxonomy" id="2759707"/>
    <lineage>
        <taxon>Bacteria</taxon>
        <taxon>Pseudomonadati</taxon>
        <taxon>Pseudomonadota</taxon>
        <taxon>Alphaproteobacteria</taxon>
        <taxon>Sphingomonadales</taxon>
        <taxon>Sphingosinicellaceae</taxon>
        <taxon>Sandaracinobacteroides</taxon>
    </lineage>
</organism>
<dbReference type="AlphaFoldDB" id="A0A7G5IMF1"/>